<dbReference type="PANTHER" id="PTHR28232">
    <property type="entry name" value="TRANSCRIPTIONAL REGULATORY PROTEIN RXT2"/>
    <property type="match status" value="1"/>
</dbReference>
<name>H0GCF6_SACCK</name>
<dbReference type="GO" id="GO:0005829">
    <property type="term" value="C:cytosol"/>
    <property type="evidence" value="ECO:0007669"/>
    <property type="project" value="TreeGrafter"/>
</dbReference>
<proteinExistence type="predicted"/>
<dbReference type="InterPro" id="IPR039602">
    <property type="entry name" value="Rxt2"/>
</dbReference>
<evidence type="ECO:0000313" key="4">
    <source>
        <dbReference type="Proteomes" id="UP000009009"/>
    </source>
</evidence>
<evidence type="ECO:0000256" key="1">
    <source>
        <dbReference type="SAM" id="MobiDB-lite"/>
    </source>
</evidence>
<gene>
    <name evidence="3" type="ORF">VIN7_0256</name>
</gene>
<organism evidence="3 4">
    <name type="scientific">Saccharomyces cerevisiae x Saccharomyces kudriavzevii (strain VIN7)</name>
    <name type="common">Yeast</name>
    <dbReference type="NCBI Taxonomy" id="1095631"/>
    <lineage>
        <taxon>Eukaryota</taxon>
        <taxon>Fungi</taxon>
        <taxon>Dikarya</taxon>
        <taxon>Ascomycota</taxon>
        <taxon>Saccharomycotina</taxon>
        <taxon>Saccharomycetes</taxon>
        <taxon>Saccharomycetales</taxon>
        <taxon>Saccharomycetaceae</taxon>
        <taxon>Saccharomyces</taxon>
    </lineage>
</organism>
<dbReference type="PANTHER" id="PTHR28232:SF1">
    <property type="entry name" value="TRANSCRIPTIONAL REGULATORY PROTEIN RXT2"/>
    <property type="match status" value="1"/>
</dbReference>
<dbReference type="PhylomeDB" id="H0GCF6"/>
<dbReference type="InterPro" id="IPR013904">
    <property type="entry name" value="RXT2_N"/>
</dbReference>
<evidence type="ECO:0000259" key="2">
    <source>
        <dbReference type="Pfam" id="PF08595"/>
    </source>
</evidence>
<reference evidence="3 4" key="1">
    <citation type="journal article" date="2012" name="FEMS Yeast Res.">
        <title>The genome sequence of the wine yeast VIN7 reveals an allotriploid hybrid genome with Saccharomyces cerevisiae and Saccharomyces kudriavzevii origins.</title>
        <authorList>
            <person name="Borneman A.R."/>
            <person name="Desany B.A."/>
            <person name="Riches D."/>
            <person name="Affourtit J.P."/>
            <person name="Forgan A.H."/>
            <person name="Pretorius I.S."/>
            <person name="Egholm M."/>
            <person name="Chambers P.J."/>
        </authorList>
    </citation>
    <scope>NUCLEOTIDE SEQUENCE [LARGE SCALE GENOMIC DNA]</scope>
    <source>
        <strain evidence="3 4">VIN7</strain>
    </source>
</reference>
<dbReference type="Pfam" id="PF08595">
    <property type="entry name" value="RXT2_N"/>
    <property type="match status" value="1"/>
</dbReference>
<accession>H0GCF6</accession>
<evidence type="ECO:0000313" key="3">
    <source>
        <dbReference type="EMBL" id="EHN08628.1"/>
    </source>
</evidence>
<dbReference type="HOGENOM" id="CLU_756436_0_0_1"/>
<keyword evidence="4" id="KW-1185">Reference proteome</keyword>
<feature type="region of interest" description="Disordered" evidence="1">
    <location>
        <begin position="431"/>
        <end position="453"/>
    </location>
</feature>
<comment type="caution">
    <text evidence="3">The sequence shown here is derived from an EMBL/GenBank/DDBJ whole genome shotgun (WGS) entry which is preliminary data.</text>
</comment>
<dbReference type="EMBL" id="AGVY01000004">
    <property type="protein sequence ID" value="EHN08628.1"/>
    <property type="molecule type" value="Genomic_DNA"/>
</dbReference>
<dbReference type="GO" id="GO:0033698">
    <property type="term" value="C:Rpd3L complex"/>
    <property type="evidence" value="ECO:0007669"/>
    <property type="project" value="TreeGrafter"/>
</dbReference>
<protein>
    <submittedName>
        <fullName evidence="3">Rxt2p</fullName>
    </submittedName>
</protein>
<feature type="domain" description="Transcriptional regulatory protein RXT2 N-terminal" evidence="2">
    <location>
        <begin position="85"/>
        <end position="244"/>
    </location>
</feature>
<sequence>MTASPAKKRLRNKYLSCCFLLIEMTIRSSMKNNAELESKSVLASESNIISTFTRRIIKEKSGNYQVLKRSLDGKLIYPEATGISSNRGNKLLQRSEVVTRRDLNNSKPMIEQTVFYNGSEHRLLQTNIVTDSRRKRIKFTPDINVEPVLVGDENDIDGSEKEDENITDEYYGEEDDDNLSKLVNVKEILTPILSLGDIINHKTISRTFSSPILKNLALQIILMIEKEQMSVVRYSQFLEVFLGDHPEPIYESNLNLPSYNHNLTLPEDRGASDEDDINNKNNINEVNSNSLSTEAGHINNGMEEFGEEDPFFALPRLEQSNALLSLLPSSSGSASISTLTAAEQQQLNEEIESARQLSQIALQRNKEFIRNLQKIRKSVIKANRIRGRILNWSREYLGISDDDITIPVALRVVKRGLISATTNKTTNFEEEIENTMEDGVVDDNEPDEEANRA</sequence>
<dbReference type="OrthoDB" id="2405722at2759"/>
<dbReference type="AlphaFoldDB" id="H0GCF6"/>
<dbReference type="Proteomes" id="UP000009009">
    <property type="component" value="Unassembled WGS sequence"/>
</dbReference>